<proteinExistence type="predicted"/>
<reference evidence="2 3" key="1">
    <citation type="submission" date="2019-02" db="EMBL/GenBank/DDBJ databases">
        <authorList>
            <person name="Webb C.J."/>
            <person name="Sharma R."/>
            <person name="Berg J.A."/>
            <person name="Payne A.M."/>
            <person name="Fajardo C.P."/>
            <person name="Breakwell D.P."/>
            <person name="Hope S."/>
            <person name="Grose J.H."/>
        </authorList>
    </citation>
    <scope>NUCLEOTIDE SEQUENCE [LARGE SCALE GENOMIC DNA]</scope>
</reference>
<feature type="compositionally biased region" description="Basic and acidic residues" evidence="1">
    <location>
        <begin position="189"/>
        <end position="198"/>
    </location>
</feature>
<keyword evidence="3" id="KW-1185">Reference proteome</keyword>
<dbReference type="Proteomes" id="UP000295398">
    <property type="component" value="Segment"/>
</dbReference>
<dbReference type="EMBL" id="MK514282">
    <property type="protein sequence ID" value="QBP07466.1"/>
    <property type="molecule type" value="Genomic_DNA"/>
</dbReference>
<accession>A0A482IHR5</accession>
<feature type="region of interest" description="Disordered" evidence="1">
    <location>
        <begin position="173"/>
        <end position="204"/>
    </location>
</feature>
<evidence type="ECO:0000313" key="2">
    <source>
        <dbReference type="EMBL" id="QBP07466.1"/>
    </source>
</evidence>
<organism evidence="2 3">
    <name type="scientific">Erwinia phage Derbicus</name>
    <dbReference type="NCBI Taxonomy" id="2530027"/>
    <lineage>
        <taxon>Viruses</taxon>
        <taxon>Duplodnaviria</taxon>
        <taxon>Heunggongvirae</taxon>
        <taxon>Uroviricota</taxon>
        <taxon>Caudoviricetes</taxon>
        <taxon>Chimalliviridae</taxon>
        <taxon>Derbicusvirus</taxon>
        <taxon>Derbicusvirus derbicus</taxon>
    </lineage>
</organism>
<gene>
    <name evidence="2" type="ORF">DERBICUS_40</name>
</gene>
<name>A0A482IHR5_9CAUD</name>
<evidence type="ECO:0000256" key="1">
    <source>
        <dbReference type="SAM" id="MobiDB-lite"/>
    </source>
</evidence>
<sequence length="204" mass="22920">MSRRKKKAPHNPRNGARTEIFSGVRSVLRCEDKWKEHSARIGTMIEQERVAIAKMEDVEKKTVATEALDRMYAAYLGWLQHFNDKYMVASEKADAIGTKALDVINQKDIKWKDLDMLLIEPTAQLVELDSEMTNMLMTASTTIMPAIAEYQIKTGDGKDNAEIAEVLKAMNAQPLPEPGFEAVDEDTSREDRADDAFERAAAQA</sequence>
<protein>
    <submittedName>
        <fullName evidence="2">Uncharacterized protein</fullName>
    </submittedName>
</protein>
<evidence type="ECO:0000313" key="3">
    <source>
        <dbReference type="Proteomes" id="UP000295398"/>
    </source>
</evidence>